<dbReference type="EMBL" id="CP047493">
    <property type="protein sequence ID" value="UXW02943.1"/>
    <property type="molecule type" value="Genomic_DNA"/>
</dbReference>
<feature type="region of interest" description="Disordered" evidence="1">
    <location>
        <begin position="3227"/>
        <end position="3287"/>
    </location>
</feature>
<proteinExistence type="predicted"/>
<dbReference type="InterPro" id="IPR025157">
    <property type="entry name" value="Hemagglutinin_rpt"/>
</dbReference>
<reference evidence="3" key="1">
    <citation type="submission" date="2015-01" db="EMBL/GenBank/DDBJ databases">
        <authorList>
            <person name="Midha S."/>
            <person name="Anil M.G."/>
            <person name="Mishra D."/>
            <person name="Brahma K."/>
            <person name="Laha G.S."/>
            <person name="Sundaram R.M."/>
            <person name="Sonti R.V."/>
            <person name="Patil P.B."/>
        </authorList>
    </citation>
    <scope>NUCLEOTIDE SEQUENCE</scope>
    <source>
        <strain evidence="3">IXO792</strain>
    </source>
</reference>
<gene>
    <name evidence="3" type="ORF">IXO792_20820</name>
</gene>
<dbReference type="InterPro" id="IPR008638">
    <property type="entry name" value="FhaB/CdiA-like_TPS"/>
</dbReference>
<dbReference type="InterPro" id="IPR053024">
    <property type="entry name" value="Fungal_surface_NADase"/>
</dbReference>
<feature type="region of interest" description="Disordered" evidence="1">
    <location>
        <begin position="2956"/>
        <end position="2976"/>
    </location>
</feature>
<dbReference type="InterPro" id="IPR011050">
    <property type="entry name" value="Pectin_lyase_fold/virulence"/>
</dbReference>
<sequence length="3862" mass="388226">MNRVYRLVFNRALRVWQVASELVRAPGGSTGASAPRAHHATIAPLRFAMLCALGLVSLVDAAQAQSAGRIVGAPAAPGNERPTVMTAPNGVPLVNITTPSAAGVSRNRYSQFDVGREGAILNNARTQTQTQLGGWVQGNPWLATGSAKVILNEVNGPTSRLNGYLEVAGQRAEVIIANSAGIQVDGGGFLNASRVTLTTGTPILSGGALEGYRVSGGAIQIGGAGLDTSRADYTDLITRSLQVNAGIWANQLQATLGNNVVSADHRSVATQAADGQAPTFALDVGALGGMFANKIWLVGNEHGVGVRNAGNLGAQAGELVVTVDGRLENTGALQSQQDTQIAASGGIANSGTLSAARELRVGTAADLDNRGGTLDAQRLQIDAASLRNQGGTLTQTGMQALEVTAGSASNRTGGSIGALATAPSRDGGSPAPGGDNTGTDTNNNAGTGTDGGRSPTPTPGGQSPVATAPLATGTLHIAGLLDNDGGRIGNGGAVRLAAAAGLDNSAGQLGVAALQVRGDLRNSAGTLEVQGDADLHLGALVNDQGRFSVANALNLQAQSLSNRAGDLRHGGSAASTWQVAGLLDNQGGVLTSNAAALQLQAQTVVNADGRIVHTGTQGLTLAVQTWSGAGGSIVTPGALTWQAGSIDHRNATLTTSQLVVQAATLDNRGGTLVSSGTQAASVHVDAALDNGAGGTIASNGALDLRAATLGNAGGQIQQAGPGLLQIAAQAIDGNGGRLLSNGGLTLTGGRIDLTGGTTAAQQVQIQAETLTTAGGSVSSLGDQALQLTVRQGLDNHAGHLASNAGLAIAAGALSNQGGAIAAAGTTDATVTVAGRLDNSGGSISGNGRVAVDADTLINQHGSVLAANGAPLQLHAASLLDNSAGGRLASGGEFAVQAGTLDNRGGAIEHGGNGTLAVSADTLQGAGGSLLSLGSLQLRGGVLDLGTGSTTQADRIDIAAASLRTAGGHLSATGSGPLQVHLSDTLDNRAGSIASNGALDLQAATLLNSDGTLSGAGSADGRITVSGQLDNTRGRIAANGATLQIAADQLINAQGTLSHAGSAGLVIDSHRVDGSQGTIVTSGMLSLTAATVDHRGATIGADRIALDVQQLDNSGGRIVASGTGASSLQADTLDNAGGIVASAGDLTVVSTLLDNTQGTLQHSGNGQLHLTAQTLLGDAGKLLSNGALTLHGQTTDLRNATTSAAALSIDTGDLTTAGGTLVATGSQLLTLTARGTLDNSGGSIGGNGVIALSAQTLRNAQGTLQVAGTGASTVDVAQALQNQQGKLLLGGSGRIAAASIDNQGGTLSAAGTALQVQVAGLLDNHAAGTVSSAGQLSVGSGSLDNSAGTLVAGTDLNVTTTAAIGNDAGALQAGGGVQLQSAGLSNRAGSVIGGQVVVDTGGQTLDNSAGTIGSKLGTLQIRSGTLANAGGRLQSQSDLTLQSNGAAIVNSNSGSTGGILAGAALQIDGGTLDNRNGAIVAQGQARLGLASVDNSSAGVLSAAGNFTLTAATLDNTSGRVQGGQNLTLQLSGALANQAGLVTTRNLLTLNAATVDNRNTRANALQGLQAGQLQVQAQALDNRQGQVISDGAGTVQLSAALDNSGGQISSGSSLDMRADAVTNTAGLLRSGGNQRLDARALSGDGQLQSQGDLSLTLREGLTNTGELSANGTLSIHTDGDLANQGVLRAGNLDVAARNIDNAANGQITSQGLTHLVSNGQLLNRGLIDGGVTHLQAAMLDNLGTGRIYGDQLAIAAGSVLNHAETVGGATRVGTIAARQRLDLGVGQLTNSDRGLIYSDGDAAIGGALDGNRHATGAAGQVDNLGSTIDVAGNLDLQAGGVNNIRQNVAVTQTTTTLAPVRLDQPSWRNNGKNGNAPLRTTSLYSAYEIYYLNPRDIVEDTPYITPDGYQVRRAVIRVNPQTSAYFFARGALYRATGERSRLDPRTGTLTLYYFTRDDNNTNPDQVSSGASDPFAGMTTDEAGAPAFHYESDTLRYSNAYGTCTTNCVRLIAQYAYTDPDHILVNPQGTGPLKLEYNEHYRTATQTVVEDVLQPGAGPDAVIRAGGSMRIGANALRNEYASIAAGGNLAIVGLGGNPNANVTNLAYTLYRTHSFSNVTTAYNGTTRSWSNPSISEQVGQVGGSIVSGGTLTIDVGDLSNLNQGRDAPNVRDGAAMANLNVRGAQAGPTGASASVRGPISVASQGVGRITTTVAQADSGNASNNVGSIGSAATATGPRVVNAAGGSPDRIAMGTPDTRAPTGSLFTLRPASSHYLVETDPQFADYRSWLGSDYLLRQMGYSADGLQKRLGDGYYEQKLVREQIGQLTGRRFLDGYKDDEAQYQALLDAGATIGKAWNLRPGVALSEAQMAQLTSDIVWLVEQTVTLPDGSTTTALVPQVYLRLRPGDLDSGGALLAGANVDAHASGTLTNTGTIAGRQLVSLDAGRIEHLGGSISGNQVALSSASDIDIHGASVSAVDALSVRAAGNIDVASTVETLQGGGHQEAITRVAGLYVTGAKGSGVLSVVGGGDVTLQAAQVRNAGSDGVTQLVAGHDLTLGAQTLTHSTDATHDARNYQRSSETTHAVSSVQGAGEVVLAAGHDMTLQAAQIGAGKTLALQAGHDLDSQAVVDSRTQSNSSVSKRHSLVTSNYDEHVQGTQLGAGGDIVMRAGNDLTLASTAVASQTGGIALAAGHDVALTATQEQHDSVVDEQTRKHHFLSSKTTTTHDATHDSLAVTSSLSGDTVHIAAGNDLLAQGAQIVGTGDVVLAAGNNLTLETAQNTHSEEHDSQRKKSGLFGGGGLNFTIGKQSLKTDATNATLTHTGSTVGSLEGNVTLVAGKTLAITGSDVMALQGDITAKAKDIAITEVHDTSDSTQKTAFKQGGVTLSVTSAALNLAQSAVQSAQAGSHAKGDARMQAMAGASAAYSAYGASQSLGKLASADSVKDAAQGAGLNIAITVGGSRSHSESEQHSDTAKGSTLHAGGNVTLIATGGGDDSNLLIRGSDIKAGNNLLLAADHDITVESAQDSSEQHNRSKSGSAAIGVGISYGSQGAAMGVTANASTAHGKGDGADVTQRNSHLSAGNTATIISGNDTTLDGAVVSANKVMADVGGDLHIHSEQDTSTYASHDTSASGSITVGMGVSGSASYSHAKVDGDFASVTEQSGIQAGDGGFDINVHGNTDLKGAVIASTQGAIDQGRNQLTTGTLTVADITNTSHYKATGMTLSGGYAAGGSSGKSEGGNSQGSDTADSQTASTSGQSSGLHWQDQGNGVRGTGGGYDSKSGSQTSITHSGISGGALTITDAAGQQAKSGQSVADTLAALKRDVHTGDSSNGLVKDWNGQQLQQQVSNGAQIMSTFGQQASKAIGDYASQKALELRKQGNEAEAAKWDEGGVYRVAAHAAMGALGGGVQGALGAGAAASAAPRLNELTKDLPDGVREAVGAGIAAGLGAVTGGASGAATAFNEDTNNRQLHQVEAKALEQLKNGKSEEEQYRLTAAACAYTHCADGVPTDDPLYAQLKQLQANGAGYQAELDQITNTGVFEQYGLVAAATDFRTSHDEAVQRGIGAAKAIGGVFGTVGAYGMATGSATLCPETGVSCVGVPLGLTLASLSYGQANEGLQQLLGAYGSVQGLGVLGSFNSARPDGRNPLVQDTYNLGVIALQALIFKGGQKILGGLSEGGVNYSAGEFSGRNAVKIGSGKSENEVKQIFPSMGADRPPVSNATEAQIATAKEIGVDPRWIKSDGSIDWPTKENSGFDDGFDAPPKVIEFQPGAKFDRYGGTIDESGEFSDRGKFVAAKGVPFEQRSLPDSSLNAPYRQYEVVKPIPGVNYGNAAPWFGRPGGGVQYQLPMSINDLLDNGFIREIK</sequence>
<dbReference type="Pfam" id="PF14021">
    <property type="entry name" value="TNT"/>
    <property type="match status" value="1"/>
</dbReference>
<reference evidence="3" key="2">
    <citation type="submission" date="2020-01" db="EMBL/GenBank/DDBJ databases">
        <title>Complete genome investigation of Xanthomonas oryzae strains.</title>
        <authorList>
            <person name="Kaur A."/>
            <person name="Bansal K."/>
            <person name="Patil P.B."/>
        </authorList>
    </citation>
    <scope>NUCLEOTIDE SEQUENCE</scope>
    <source>
        <strain evidence="3">IXO792</strain>
    </source>
</reference>
<feature type="compositionally biased region" description="Polar residues" evidence="1">
    <location>
        <begin position="3278"/>
        <end position="3287"/>
    </location>
</feature>
<evidence type="ECO:0000256" key="1">
    <source>
        <dbReference type="SAM" id="MobiDB-lite"/>
    </source>
</evidence>
<evidence type="ECO:0000313" key="3">
    <source>
        <dbReference type="EMBL" id="UXW02943.1"/>
    </source>
</evidence>
<protein>
    <submittedName>
        <fullName evidence="3">Glycohydrolase toxin TNT-related protein</fullName>
    </submittedName>
</protein>
<dbReference type="Pfam" id="PF05860">
    <property type="entry name" value="TPS"/>
    <property type="match status" value="1"/>
</dbReference>
<dbReference type="Pfam" id="PF05594">
    <property type="entry name" value="Fil_haemagg"/>
    <property type="match status" value="18"/>
</dbReference>
<dbReference type="NCBIfam" id="TIGR01901">
    <property type="entry name" value="adhes_NPXG"/>
    <property type="match status" value="1"/>
</dbReference>
<dbReference type="InterPro" id="IPR025331">
    <property type="entry name" value="TNT"/>
</dbReference>
<dbReference type="PANTHER" id="PTHR42059">
    <property type="entry name" value="TNT DOMAIN-CONTAINING PROTEIN"/>
    <property type="match status" value="1"/>
</dbReference>
<organism evidence="3 4">
    <name type="scientific">Xanthomonas oryzae pv. oryzae</name>
    <dbReference type="NCBI Taxonomy" id="64187"/>
    <lineage>
        <taxon>Bacteria</taxon>
        <taxon>Pseudomonadati</taxon>
        <taxon>Pseudomonadota</taxon>
        <taxon>Gammaproteobacteria</taxon>
        <taxon>Lysobacterales</taxon>
        <taxon>Lysobacteraceae</taxon>
        <taxon>Xanthomonas</taxon>
    </lineage>
</organism>
<evidence type="ECO:0000259" key="2">
    <source>
        <dbReference type="SMART" id="SM00912"/>
    </source>
</evidence>
<feature type="compositionally biased region" description="Low complexity" evidence="1">
    <location>
        <begin position="433"/>
        <end position="447"/>
    </location>
</feature>
<dbReference type="Gene3D" id="2.160.20.10">
    <property type="entry name" value="Single-stranded right-handed beta-helix, Pectin lyase-like"/>
    <property type="match status" value="1"/>
</dbReference>
<dbReference type="InterPro" id="IPR012334">
    <property type="entry name" value="Pectin_lyas_fold"/>
</dbReference>
<dbReference type="GO" id="GO:0050135">
    <property type="term" value="F:NADP+ nucleosidase activity"/>
    <property type="evidence" value="ECO:0007669"/>
    <property type="project" value="InterPro"/>
</dbReference>
<feature type="compositionally biased region" description="Basic and acidic residues" evidence="1">
    <location>
        <begin position="2960"/>
        <end position="2970"/>
    </location>
</feature>
<feature type="domain" description="Filamentous haemagglutinin FhaB/tRNA nuclease CdiA-like TPS" evidence="2">
    <location>
        <begin position="88"/>
        <end position="207"/>
    </location>
</feature>
<name>A0AAJ5MEP9_XANOO</name>
<feature type="compositionally biased region" description="Gly residues" evidence="1">
    <location>
        <begin position="3227"/>
        <end position="3239"/>
    </location>
</feature>
<dbReference type="InterPro" id="IPR024973">
    <property type="entry name" value="ESPR"/>
</dbReference>
<dbReference type="InterPro" id="IPR008619">
    <property type="entry name" value="Filamentous_hemagglutn_rpt"/>
</dbReference>
<dbReference type="RefSeq" id="WP_164993903.1">
    <property type="nucleotide sequence ID" value="NZ_CP040604.1"/>
</dbReference>
<dbReference type="NCBIfam" id="TIGR01731">
    <property type="entry name" value="fil_hemag_20aa"/>
    <property type="match status" value="35"/>
</dbReference>
<dbReference type="SUPFAM" id="SSF51126">
    <property type="entry name" value="Pectin lyase-like"/>
    <property type="match status" value="1"/>
</dbReference>
<dbReference type="Proteomes" id="UP000187097">
    <property type="component" value="Chromosome"/>
</dbReference>
<dbReference type="Pfam" id="PF13018">
    <property type="entry name" value="ESPR"/>
    <property type="match status" value="1"/>
</dbReference>
<evidence type="ECO:0000313" key="4">
    <source>
        <dbReference type="Proteomes" id="UP000187097"/>
    </source>
</evidence>
<dbReference type="InterPro" id="IPR010069">
    <property type="entry name" value="CdiA_FHA1_rpt"/>
</dbReference>
<dbReference type="Pfam" id="PF13332">
    <property type="entry name" value="Fil_haemagg_2"/>
    <property type="match status" value="3"/>
</dbReference>
<dbReference type="SMART" id="SM00912">
    <property type="entry name" value="Haemagg_act"/>
    <property type="match status" value="1"/>
</dbReference>
<feature type="compositionally biased region" description="Low complexity" evidence="1">
    <location>
        <begin position="3240"/>
        <end position="3258"/>
    </location>
</feature>
<feature type="region of interest" description="Disordered" evidence="1">
    <location>
        <begin position="406"/>
        <end position="467"/>
    </location>
</feature>
<dbReference type="PANTHER" id="PTHR42059:SF1">
    <property type="entry name" value="TNT DOMAIN-CONTAINING PROTEIN"/>
    <property type="match status" value="1"/>
</dbReference>
<accession>A0AAJ5MEP9</accession>